<dbReference type="Pfam" id="PF03330">
    <property type="entry name" value="DPBB_1"/>
    <property type="match status" value="1"/>
</dbReference>
<name>A0ABR1NVF1_DIAER</name>
<dbReference type="InterPro" id="IPR051477">
    <property type="entry name" value="Expansin_CellWall"/>
</dbReference>
<evidence type="ECO:0000259" key="3">
    <source>
        <dbReference type="Pfam" id="PF03330"/>
    </source>
</evidence>
<evidence type="ECO:0000313" key="4">
    <source>
        <dbReference type="EMBL" id="KAK7716750.1"/>
    </source>
</evidence>
<dbReference type="Proteomes" id="UP001430848">
    <property type="component" value="Unassembled WGS sequence"/>
</dbReference>
<dbReference type="CDD" id="cd22191">
    <property type="entry name" value="DPBB_RlpA_EXP_N-like"/>
    <property type="match status" value="1"/>
</dbReference>
<dbReference type="PANTHER" id="PTHR31836">
    <property type="match status" value="1"/>
</dbReference>
<dbReference type="EMBL" id="JAKNSF020000097">
    <property type="protein sequence ID" value="KAK7716750.1"/>
    <property type="molecule type" value="Genomic_DNA"/>
</dbReference>
<feature type="domain" description="RlpA-like protein double-psi beta-barrel" evidence="3">
    <location>
        <begin position="40"/>
        <end position="126"/>
    </location>
</feature>
<accession>A0ABR1NVF1</accession>
<evidence type="ECO:0000256" key="2">
    <source>
        <dbReference type="SAM" id="SignalP"/>
    </source>
</evidence>
<keyword evidence="5" id="KW-1185">Reference proteome</keyword>
<gene>
    <name evidence="4" type="ORF">SLS63_010953</name>
</gene>
<organism evidence="4 5">
    <name type="scientific">Diaporthe eres</name>
    <name type="common">Phomopsis oblonga</name>
    <dbReference type="NCBI Taxonomy" id="83184"/>
    <lineage>
        <taxon>Eukaryota</taxon>
        <taxon>Fungi</taxon>
        <taxon>Dikarya</taxon>
        <taxon>Ascomycota</taxon>
        <taxon>Pezizomycotina</taxon>
        <taxon>Sordariomycetes</taxon>
        <taxon>Sordariomycetidae</taxon>
        <taxon>Diaporthales</taxon>
        <taxon>Diaporthaceae</taxon>
        <taxon>Diaporthe</taxon>
        <taxon>Diaporthe eres species complex</taxon>
    </lineage>
</organism>
<dbReference type="SUPFAM" id="SSF50685">
    <property type="entry name" value="Barwin-like endoglucanases"/>
    <property type="match status" value="1"/>
</dbReference>
<dbReference type="Gene3D" id="2.40.40.10">
    <property type="entry name" value="RlpA-like domain"/>
    <property type="match status" value="1"/>
</dbReference>
<comment type="caution">
    <text evidence="4">The sequence shown here is derived from an EMBL/GenBank/DDBJ whole genome shotgun (WGS) entry which is preliminary data.</text>
</comment>
<feature type="signal peptide" evidence="2">
    <location>
        <begin position="1"/>
        <end position="23"/>
    </location>
</feature>
<protein>
    <recommendedName>
        <fullName evidence="3">RlpA-like protein double-psi beta-barrel domain-containing protein</fullName>
    </recommendedName>
</protein>
<dbReference type="InterPro" id="IPR036908">
    <property type="entry name" value="RlpA-like_sf"/>
</dbReference>
<keyword evidence="1 2" id="KW-0732">Signal</keyword>
<proteinExistence type="predicted"/>
<reference evidence="4 5" key="1">
    <citation type="submission" date="2024-02" db="EMBL/GenBank/DDBJ databases">
        <title>De novo assembly and annotation of 12 fungi associated with fruit tree decline syndrome in Ontario, Canada.</title>
        <authorList>
            <person name="Sulman M."/>
            <person name="Ellouze W."/>
            <person name="Ilyukhin E."/>
        </authorList>
    </citation>
    <scope>NUCLEOTIDE SEQUENCE [LARGE SCALE GENOMIC DNA]</scope>
    <source>
        <strain evidence="4 5">M169</strain>
    </source>
</reference>
<dbReference type="InterPro" id="IPR009009">
    <property type="entry name" value="RlpA-like_DPBB"/>
</dbReference>
<evidence type="ECO:0000256" key="1">
    <source>
        <dbReference type="ARBA" id="ARBA00022729"/>
    </source>
</evidence>
<dbReference type="PANTHER" id="PTHR31836:SF28">
    <property type="entry name" value="SRCR DOMAIN-CONTAINING PROTEIN-RELATED"/>
    <property type="match status" value="1"/>
</dbReference>
<sequence>MMSINMITKFAALMAASLGAAAAIDNRSPAADTALANYSGDMTWFNPGLGACGQNNGDNDAVAAVSPAVYASGGACGKTATIHYNGKSTTVKVVDLCPSCATGSIDVSPSSFQKLAPLSAGRVQVTWELN</sequence>
<evidence type="ECO:0000313" key="5">
    <source>
        <dbReference type="Proteomes" id="UP001430848"/>
    </source>
</evidence>
<feature type="chain" id="PRO_5046617869" description="RlpA-like protein double-psi beta-barrel domain-containing protein" evidence="2">
    <location>
        <begin position="24"/>
        <end position="130"/>
    </location>
</feature>